<keyword evidence="9 14" id="KW-0274">FAD</keyword>
<protein>
    <recommendedName>
        <fullName evidence="14">Riboflavin biosynthesis protein</fullName>
    </recommendedName>
    <domain>
        <recommendedName>
            <fullName evidence="14">Riboflavin kinase</fullName>
            <ecNumber evidence="14">2.7.1.26</ecNumber>
        </recommendedName>
        <alternativeName>
            <fullName evidence="14">Flavokinase</fullName>
        </alternativeName>
    </domain>
    <domain>
        <recommendedName>
            <fullName evidence="14">FMN adenylyltransferase</fullName>
            <ecNumber evidence="14">2.7.7.2</ecNumber>
        </recommendedName>
        <alternativeName>
            <fullName evidence="14">FAD pyrophosphorylase</fullName>
        </alternativeName>
        <alternativeName>
            <fullName evidence="14">FAD synthase</fullName>
        </alternativeName>
    </domain>
</protein>
<dbReference type="AlphaFoldDB" id="A0A098B148"/>
<dbReference type="GO" id="GO:0005524">
    <property type="term" value="F:ATP binding"/>
    <property type="evidence" value="ECO:0007669"/>
    <property type="project" value="UniProtKB-UniRule"/>
</dbReference>
<evidence type="ECO:0000256" key="14">
    <source>
        <dbReference type="PIRNR" id="PIRNR004491"/>
    </source>
</evidence>
<evidence type="ECO:0000256" key="3">
    <source>
        <dbReference type="ARBA" id="ARBA00022630"/>
    </source>
</evidence>
<comment type="pathway">
    <text evidence="1 14">Cofactor biosynthesis; FAD biosynthesis; FAD from FMN: step 1/1.</text>
</comment>
<evidence type="ECO:0000256" key="8">
    <source>
        <dbReference type="ARBA" id="ARBA00022777"/>
    </source>
</evidence>
<dbReference type="Gene3D" id="2.40.30.30">
    <property type="entry name" value="Riboflavin kinase-like"/>
    <property type="match status" value="1"/>
</dbReference>
<reference evidence="16" key="1">
    <citation type="submission" date="2014-07" db="EMBL/GenBank/DDBJ databases">
        <authorList>
            <person name="Hornung V.Bastian."/>
        </authorList>
    </citation>
    <scope>NUCLEOTIDE SEQUENCE</scope>
    <source>
        <strain evidence="16">PCE-S</strain>
    </source>
</reference>
<dbReference type="SUPFAM" id="SSF52374">
    <property type="entry name" value="Nucleotidylyl transferase"/>
    <property type="match status" value="1"/>
</dbReference>
<evidence type="ECO:0000256" key="1">
    <source>
        <dbReference type="ARBA" id="ARBA00004726"/>
    </source>
</evidence>
<dbReference type="PANTHER" id="PTHR22749">
    <property type="entry name" value="RIBOFLAVIN KINASE/FMN ADENYLYLTRANSFERASE"/>
    <property type="match status" value="1"/>
</dbReference>
<evidence type="ECO:0000256" key="12">
    <source>
        <dbReference type="ARBA" id="ARBA00047880"/>
    </source>
</evidence>
<dbReference type="Pfam" id="PF06574">
    <property type="entry name" value="FAD_syn"/>
    <property type="match status" value="1"/>
</dbReference>
<keyword evidence="11" id="KW-0511">Multifunctional enzyme</keyword>
<keyword evidence="7 14" id="KW-0547">Nucleotide-binding</keyword>
<evidence type="ECO:0000256" key="9">
    <source>
        <dbReference type="ARBA" id="ARBA00022827"/>
    </source>
</evidence>
<comment type="catalytic activity">
    <reaction evidence="12 14">
        <text>riboflavin + ATP = FMN + ADP + H(+)</text>
        <dbReference type="Rhea" id="RHEA:14357"/>
        <dbReference type="ChEBI" id="CHEBI:15378"/>
        <dbReference type="ChEBI" id="CHEBI:30616"/>
        <dbReference type="ChEBI" id="CHEBI:57986"/>
        <dbReference type="ChEBI" id="CHEBI:58210"/>
        <dbReference type="ChEBI" id="CHEBI:456216"/>
        <dbReference type="EC" id="2.7.1.26"/>
    </reaction>
</comment>
<dbReference type="PANTHER" id="PTHR22749:SF6">
    <property type="entry name" value="RIBOFLAVIN KINASE"/>
    <property type="match status" value="1"/>
</dbReference>
<dbReference type="CDD" id="cd02064">
    <property type="entry name" value="FAD_synthetase_N"/>
    <property type="match status" value="1"/>
</dbReference>
<comment type="catalytic activity">
    <reaction evidence="13 14">
        <text>FMN + ATP + H(+) = FAD + diphosphate</text>
        <dbReference type="Rhea" id="RHEA:17237"/>
        <dbReference type="ChEBI" id="CHEBI:15378"/>
        <dbReference type="ChEBI" id="CHEBI:30616"/>
        <dbReference type="ChEBI" id="CHEBI:33019"/>
        <dbReference type="ChEBI" id="CHEBI:57692"/>
        <dbReference type="ChEBI" id="CHEBI:58210"/>
        <dbReference type="EC" id="2.7.7.2"/>
    </reaction>
</comment>
<evidence type="ECO:0000256" key="7">
    <source>
        <dbReference type="ARBA" id="ARBA00022741"/>
    </source>
</evidence>
<dbReference type="GO" id="GO:0008531">
    <property type="term" value="F:riboflavin kinase activity"/>
    <property type="evidence" value="ECO:0007669"/>
    <property type="project" value="UniProtKB-UniRule"/>
</dbReference>
<dbReference type="InterPro" id="IPR015865">
    <property type="entry name" value="Riboflavin_kinase_bac/euk"/>
</dbReference>
<keyword evidence="6 14" id="KW-0548">Nucleotidyltransferase</keyword>
<dbReference type="InterPro" id="IPR014729">
    <property type="entry name" value="Rossmann-like_a/b/a_fold"/>
</dbReference>
<dbReference type="Proteomes" id="UP000054623">
    <property type="component" value="Unassembled WGS sequence"/>
</dbReference>
<dbReference type="SUPFAM" id="SSF82114">
    <property type="entry name" value="Riboflavin kinase-like"/>
    <property type="match status" value="1"/>
</dbReference>
<dbReference type="OrthoDB" id="9803667at2"/>
<evidence type="ECO:0000313" key="16">
    <source>
        <dbReference type="EMBL" id="CDX02608.1"/>
    </source>
</evidence>
<dbReference type="EMBL" id="LK996017">
    <property type="protein sequence ID" value="CDX02608.1"/>
    <property type="molecule type" value="Genomic_DNA"/>
</dbReference>
<evidence type="ECO:0000256" key="5">
    <source>
        <dbReference type="ARBA" id="ARBA00022679"/>
    </source>
</evidence>
<dbReference type="GO" id="GO:0009231">
    <property type="term" value="P:riboflavin biosynthetic process"/>
    <property type="evidence" value="ECO:0007669"/>
    <property type="project" value="InterPro"/>
</dbReference>
<dbReference type="EC" id="2.7.7.2" evidence="14"/>
<keyword evidence="5 14" id="KW-0808">Transferase</keyword>
<dbReference type="EMBL" id="LOCK01000032">
    <property type="protein sequence ID" value="KTE90809.1"/>
    <property type="molecule type" value="Genomic_DNA"/>
</dbReference>
<gene>
    <name evidence="17" type="ORF">AT727_23420</name>
    <name evidence="16" type="ORF">DPCES_2721</name>
</gene>
<evidence type="ECO:0000256" key="2">
    <source>
        <dbReference type="ARBA" id="ARBA00005201"/>
    </source>
</evidence>
<dbReference type="GO" id="GO:0009398">
    <property type="term" value="P:FMN biosynthetic process"/>
    <property type="evidence" value="ECO:0007669"/>
    <property type="project" value="UniProtKB-UniRule"/>
</dbReference>
<dbReference type="EC" id="2.7.1.26" evidence="14"/>
<comment type="pathway">
    <text evidence="2 14">Cofactor biosynthesis; FMN biosynthesis; FMN from riboflavin (ATP route): step 1/1.</text>
</comment>
<comment type="similarity">
    <text evidence="14">Belongs to the ribF family.</text>
</comment>
<sequence length="318" mass="35577">MQIIQELPSDPGHQCVLALGNFDGVHLGHQRLLKSGLEQAAQKGVDLAVLLFEPHPLKLLFPERVLGFLTTQKEQMRLFSEIGVDRVYLVPFTKEMADTSPEGFVRDILVKLGVIHIVVGFNYSFGALGKGTAEDLQRYGQDYGFGVSVLQPQTFEGKVISSTAVRKALLNGDAVQAKKLLGRTYKLVGTVVEGERRGHDLGYPTANLRIYEELIIPKRGVYAVWAEIEGRLVHGMMNIGMKPTFHEEYALTVEIHFFDFSGDLYGMELAICCEEKIRDERKFNGFDELKGQLERDALKTKQVLEEIFGNPVQAVNAH</sequence>
<keyword evidence="4 14" id="KW-0288">FMN</keyword>
<evidence type="ECO:0000256" key="4">
    <source>
        <dbReference type="ARBA" id="ARBA00022643"/>
    </source>
</evidence>
<dbReference type="UniPathway" id="UPA00276">
    <property type="reaction ID" value="UER00406"/>
</dbReference>
<dbReference type="PATRIC" id="fig|49338.4.peg.2922"/>
<dbReference type="FunFam" id="3.40.50.620:FF:000021">
    <property type="entry name" value="Riboflavin biosynthesis protein"/>
    <property type="match status" value="1"/>
</dbReference>
<dbReference type="PIRSF" id="PIRSF004491">
    <property type="entry name" value="FAD_Synth"/>
    <property type="match status" value="1"/>
</dbReference>
<dbReference type="InterPro" id="IPR015864">
    <property type="entry name" value="FAD_synthase"/>
</dbReference>
<evidence type="ECO:0000313" key="18">
    <source>
        <dbReference type="Proteomes" id="UP000054623"/>
    </source>
</evidence>
<evidence type="ECO:0000313" key="17">
    <source>
        <dbReference type="EMBL" id="KTE90809.1"/>
    </source>
</evidence>
<dbReference type="InterPro" id="IPR023465">
    <property type="entry name" value="Riboflavin_kinase_dom_sf"/>
</dbReference>
<dbReference type="GO" id="GO:0006747">
    <property type="term" value="P:FAD biosynthetic process"/>
    <property type="evidence" value="ECO:0007669"/>
    <property type="project" value="UniProtKB-UniRule"/>
</dbReference>
<dbReference type="InterPro" id="IPR002606">
    <property type="entry name" value="Riboflavin_kinase_bac"/>
</dbReference>
<accession>A0A098B148</accession>
<dbReference type="NCBIfam" id="NF004160">
    <property type="entry name" value="PRK05627.1-3"/>
    <property type="match status" value="1"/>
</dbReference>
<keyword evidence="3 14" id="KW-0285">Flavoprotein</keyword>
<keyword evidence="10 14" id="KW-0067">ATP-binding</keyword>
<reference evidence="17 18" key="2">
    <citation type="submission" date="2015-12" db="EMBL/GenBank/DDBJ databases">
        <title>Draft Genome Sequence of Desulfitobacterium hafniense Strain DH, a Sulfate-reducing Bacterium Isolated from Paddy Soils.</title>
        <authorList>
            <person name="Bao P."/>
            <person name="Zhang X."/>
            <person name="Li G."/>
        </authorList>
    </citation>
    <scope>NUCLEOTIDE SEQUENCE [LARGE SCALE GENOMIC DNA]</scope>
    <source>
        <strain evidence="17 18">DH</strain>
    </source>
</reference>
<dbReference type="InterPro" id="IPR023468">
    <property type="entry name" value="Riboflavin_kinase"/>
</dbReference>
<evidence type="ECO:0000256" key="11">
    <source>
        <dbReference type="ARBA" id="ARBA00023268"/>
    </source>
</evidence>
<dbReference type="RefSeq" id="WP_005808857.1">
    <property type="nucleotide sequence ID" value="NZ_CABKQQ010000014.1"/>
</dbReference>
<evidence type="ECO:0000256" key="13">
    <source>
        <dbReference type="ARBA" id="ARBA00049494"/>
    </source>
</evidence>
<dbReference type="Gene3D" id="3.40.50.620">
    <property type="entry name" value="HUPs"/>
    <property type="match status" value="1"/>
</dbReference>
<proteinExistence type="inferred from homology"/>
<evidence type="ECO:0000256" key="10">
    <source>
        <dbReference type="ARBA" id="ARBA00022840"/>
    </source>
</evidence>
<dbReference type="SMART" id="SM00904">
    <property type="entry name" value="Flavokinase"/>
    <property type="match status" value="1"/>
</dbReference>
<keyword evidence="8 14" id="KW-0418">Kinase</keyword>
<evidence type="ECO:0000256" key="6">
    <source>
        <dbReference type="ARBA" id="ARBA00022695"/>
    </source>
</evidence>
<evidence type="ECO:0000259" key="15">
    <source>
        <dbReference type="SMART" id="SM00904"/>
    </source>
</evidence>
<name>A0A098B148_DESHA</name>
<dbReference type="NCBIfam" id="TIGR00083">
    <property type="entry name" value="ribF"/>
    <property type="match status" value="1"/>
</dbReference>
<dbReference type="UniPathway" id="UPA00277">
    <property type="reaction ID" value="UER00407"/>
</dbReference>
<feature type="domain" description="Riboflavin kinase" evidence="15">
    <location>
        <begin position="180"/>
        <end position="305"/>
    </location>
</feature>
<organism evidence="16">
    <name type="scientific">Desulfitobacterium hafniense</name>
    <name type="common">Desulfitobacterium frappieri</name>
    <dbReference type="NCBI Taxonomy" id="49338"/>
    <lineage>
        <taxon>Bacteria</taxon>
        <taxon>Bacillati</taxon>
        <taxon>Bacillota</taxon>
        <taxon>Clostridia</taxon>
        <taxon>Eubacteriales</taxon>
        <taxon>Desulfitobacteriaceae</taxon>
        <taxon>Desulfitobacterium</taxon>
    </lineage>
</organism>
<dbReference type="Pfam" id="PF01687">
    <property type="entry name" value="Flavokinase"/>
    <property type="match status" value="1"/>
</dbReference>
<dbReference type="NCBIfam" id="NF004162">
    <property type="entry name" value="PRK05627.1-5"/>
    <property type="match status" value="1"/>
</dbReference>
<dbReference type="GO" id="GO:0003919">
    <property type="term" value="F:FMN adenylyltransferase activity"/>
    <property type="evidence" value="ECO:0007669"/>
    <property type="project" value="UniProtKB-UniRule"/>
</dbReference>